<dbReference type="AlphaFoldDB" id="A0A644YCM4"/>
<gene>
    <name evidence="1" type="ORF">SDC9_72138</name>
</gene>
<dbReference type="InterPro" id="IPR036895">
    <property type="entry name" value="Uracil-DNA_glycosylase-like_sf"/>
</dbReference>
<evidence type="ECO:0000313" key="1">
    <source>
        <dbReference type="EMBL" id="MPM25641.1"/>
    </source>
</evidence>
<dbReference type="CDD" id="cd10032">
    <property type="entry name" value="UDG-F6_HDG"/>
    <property type="match status" value="1"/>
</dbReference>
<dbReference type="EMBL" id="VSSQ01004544">
    <property type="protein sequence ID" value="MPM25641.1"/>
    <property type="molecule type" value="Genomic_DNA"/>
</dbReference>
<accession>A0A644YCM4</accession>
<dbReference type="Gene3D" id="3.40.470.10">
    <property type="entry name" value="Uracil-DNA glycosylase-like domain"/>
    <property type="match status" value="1"/>
</dbReference>
<evidence type="ECO:0008006" key="2">
    <source>
        <dbReference type="Google" id="ProtNLM"/>
    </source>
</evidence>
<protein>
    <recommendedName>
        <fullName evidence="2">Uracil-DNA glycosylase-like domain-containing protein</fullName>
    </recommendedName>
</protein>
<organism evidence="1">
    <name type="scientific">bioreactor metagenome</name>
    <dbReference type="NCBI Taxonomy" id="1076179"/>
    <lineage>
        <taxon>unclassified sequences</taxon>
        <taxon>metagenomes</taxon>
        <taxon>ecological metagenomes</taxon>
    </lineage>
</organism>
<sequence>MLPTEIHPLQPFLPGNAKLLMLGSFPPPKAKWKMDFYYPNFQNDMWRIFGLVFFNKKDYFLTEDKTSFDKVRIVEFLSLKGIALGDTVLEAHRLKGNASDNFLEIITPFNLESILSKIPGCKAIVTTGEKATETLRSLFPGPTPVPKIGSCVAVDLLNKEYKFYRMPSSSRAYPKPLPKKAEIYRRFFAEINLL</sequence>
<dbReference type="SUPFAM" id="SSF52141">
    <property type="entry name" value="Uracil-DNA glycosylase-like"/>
    <property type="match status" value="1"/>
</dbReference>
<comment type="caution">
    <text evidence="1">The sequence shown here is derived from an EMBL/GenBank/DDBJ whole genome shotgun (WGS) entry which is preliminary data.</text>
</comment>
<proteinExistence type="predicted"/>
<reference evidence="1" key="1">
    <citation type="submission" date="2019-08" db="EMBL/GenBank/DDBJ databases">
        <authorList>
            <person name="Kucharzyk K."/>
            <person name="Murdoch R.W."/>
            <person name="Higgins S."/>
            <person name="Loffler F."/>
        </authorList>
    </citation>
    <scope>NUCLEOTIDE SEQUENCE</scope>
</reference>
<name>A0A644YCM4_9ZZZZ</name>